<dbReference type="InterPro" id="IPR038287">
    <property type="entry name" value="Cse2_sf"/>
</dbReference>
<reference evidence="2" key="1">
    <citation type="submission" date="2021-03" db="EMBL/GenBank/DDBJ databases">
        <authorList>
            <person name="Sun Q."/>
        </authorList>
    </citation>
    <scope>NUCLEOTIDE SEQUENCE</scope>
    <source>
        <strain evidence="2">CCM 8862</strain>
    </source>
</reference>
<dbReference type="RefSeq" id="WP_207278715.1">
    <property type="nucleotide sequence ID" value="NZ_JAFLEQ010000008.1"/>
</dbReference>
<proteinExistence type="predicted"/>
<gene>
    <name evidence="2" type="primary">casB</name>
    <name evidence="2" type="ORF">JZY06_06555</name>
</gene>
<keyword evidence="3" id="KW-1185">Reference proteome</keyword>
<dbReference type="Gene3D" id="1.10.520.40">
    <property type="entry name" value="CRISPR-associated protein Cse2"/>
    <property type="match status" value="1"/>
</dbReference>
<protein>
    <submittedName>
        <fullName evidence="2">Type I-E CRISPR-associated protein Cse2/CasB</fullName>
    </submittedName>
</protein>
<accession>A0A939IXP6</accession>
<dbReference type="AlphaFoldDB" id="A0A939IXP6"/>
<feature type="compositionally biased region" description="Polar residues" evidence="1">
    <location>
        <begin position="207"/>
        <end position="219"/>
    </location>
</feature>
<dbReference type="Pfam" id="PF09485">
    <property type="entry name" value="CRISPR_Cse2"/>
    <property type="match status" value="1"/>
</dbReference>
<dbReference type="EMBL" id="JAFLEQ010000008">
    <property type="protein sequence ID" value="MBN9644273.1"/>
    <property type="molecule type" value="Genomic_DNA"/>
</dbReference>
<dbReference type="Proteomes" id="UP000664332">
    <property type="component" value="Unassembled WGS sequence"/>
</dbReference>
<feature type="region of interest" description="Disordered" evidence="1">
    <location>
        <begin position="198"/>
        <end position="219"/>
    </location>
</feature>
<comment type="caution">
    <text evidence="2">The sequence shown here is derived from an EMBL/GenBank/DDBJ whole genome shotgun (WGS) entry which is preliminary data.</text>
</comment>
<dbReference type="InterPro" id="IPR013382">
    <property type="entry name" value="CRISPR-assoc_prot_Cse2"/>
</dbReference>
<sequence>MSDETEPRSVAGTIYGYVNGRVKDLYKGYVSGSGTARATLANLRSGAGKPPGDSLEVWAETLAYLPDDLKGHGDRLSKAEKAVYLALCLFAVHQQSKSASMHIPRESGKWSISFGAAVSKLEYLTEGQHTNSPVRRRFNAVATSRDFNEISHHARGLIRQLRGENIPLDYAQLAVDLFFLQSPASATTVKRRWTRDYFEPHGKNHPDSGSSQTDSHSAQ</sequence>
<dbReference type="CDD" id="cd09731">
    <property type="entry name" value="Cse2_I-E"/>
    <property type="match status" value="1"/>
</dbReference>
<dbReference type="NCBIfam" id="TIGR02548">
    <property type="entry name" value="casB_cse2"/>
    <property type="match status" value="1"/>
</dbReference>
<evidence type="ECO:0000313" key="2">
    <source>
        <dbReference type="EMBL" id="MBN9644273.1"/>
    </source>
</evidence>
<organism evidence="2 3">
    <name type="scientific">Corynebacterium mendelii</name>
    <dbReference type="NCBI Taxonomy" id="2765362"/>
    <lineage>
        <taxon>Bacteria</taxon>
        <taxon>Bacillati</taxon>
        <taxon>Actinomycetota</taxon>
        <taxon>Actinomycetes</taxon>
        <taxon>Mycobacteriales</taxon>
        <taxon>Corynebacteriaceae</taxon>
        <taxon>Corynebacterium</taxon>
    </lineage>
</organism>
<name>A0A939IXP6_9CORY</name>
<evidence type="ECO:0000256" key="1">
    <source>
        <dbReference type="SAM" id="MobiDB-lite"/>
    </source>
</evidence>
<evidence type="ECO:0000313" key="3">
    <source>
        <dbReference type="Proteomes" id="UP000664332"/>
    </source>
</evidence>